<evidence type="ECO:0000313" key="2">
    <source>
        <dbReference type="Proteomes" id="UP001186974"/>
    </source>
</evidence>
<evidence type="ECO:0000313" key="1">
    <source>
        <dbReference type="EMBL" id="KAK3053037.1"/>
    </source>
</evidence>
<organism evidence="1 2">
    <name type="scientific">Coniosporium uncinatum</name>
    <dbReference type="NCBI Taxonomy" id="93489"/>
    <lineage>
        <taxon>Eukaryota</taxon>
        <taxon>Fungi</taxon>
        <taxon>Dikarya</taxon>
        <taxon>Ascomycota</taxon>
        <taxon>Pezizomycotina</taxon>
        <taxon>Dothideomycetes</taxon>
        <taxon>Dothideomycetes incertae sedis</taxon>
        <taxon>Coniosporium</taxon>
    </lineage>
</organism>
<comment type="caution">
    <text evidence="1">The sequence shown here is derived from an EMBL/GenBank/DDBJ whole genome shotgun (WGS) entry which is preliminary data.</text>
</comment>
<name>A0ACC3CXP1_9PEZI</name>
<gene>
    <name evidence="1" type="ORF">LTS18_012195</name>
</gene>
<protein>
    <submittedName>
        <fullName evidence="1">Uncharacterized protein</fullName>
    </submittedName>
</protein>
<reference evidence="1" key="1">
    <citation type="submission" date="2024-09" db="EMBL/GenBank/DDBJ databases">
        <title>Black Yeasts Isolated from many extreme environments.</title>
        <authorList>
            <person name="Coleine C."/>
            <person name="Stajich J.E."/>
            <person name="Selbmann L."/>
        </authorList>
    </citation>
    <scope>NUCLEOTIDE SEQUENCE</scope>
    <source>
        <strain evidence="1">CCFEE 5737</strain>
    </source>
</reference>
<sequence>MLSESSDATMGDLLPALQRQDRQLQEKLQMLIDSQVEGLMAGLQMHEAEKHASGNSTPTAQSFGAGSSSSVLSTQRHRVSLKAARLGIWRTMQELADIKSEEAGLFEEEVAEDNSILGRIERWERKQHGLEEEVQHIEDSSEGRRTRDLQHEADRLQVEITDMESRLSAMRLQHKHMVEEIASIDNSVQAKLSSYKASLDLLDHDVKAFLQRPHRKTRRRSSQSDFLSLPPSRRTLSLAKDHFQDEQSDWSRRLEEASIEYEALKDGAEVWKEIVSTITNFERTFKERMISPSAESKNASLQELLDRMDQIMEFLGEKYEEVESKNWKLLMCCIGAEKEAFVQGREMLQGIFRPIPNVKGPNGNLTPTKSQVLVGVKEEGSSSSTLTSSRSSDREKARREREARARAEVNLSTEDDEPDPDLLISHQDTDTD</sequence>
<keyword evidence="2" id="KW-1185">Reference proteome</keyword>
<accession>A0ACC3CXP1</accession>
<dbReference type="Proteomes" id="UP001186974">
    <property type="component" value="Unassembled WGS sequence"/>
</dbReference>
<proteinExistence type="predicted"/>
<dbReference type="EMBL" id="JAWDJW010009945">
    <property type="protein sequence ID" value="KAK3053037.1"/>
    <property type="molecule type" value="Genomic_DNA"/>
</dbReference>